<keyword evidence="4" id="KW-0597">Phosphoprotein</keyword>
<protein>
    <recommendedName>
        <fullName evidence="2">calcium/calmodulin-dependent protein kinase</fullName>
        <ecNumber evidence="2">2.7.11.17</ecNumber>
    </recommendedName>
</protein>
<dbReference type="Pfam" id="PF00069">
    <property type="entry name" value="Pkinase"/>
    <property type="match status" value="1"/>
</dbReference>
<dbReference type="Gene3D" id="1.10.510.10">
    <property type="entry name" value="Transferase(Phosphotransferase) domain 1"/>
    <property type="match status" value="1"/>
</dbReference>
<feature type="binding site" evidence="12">
    <location>
        <position position="59"/>
    </location>
    <ligand>
        <name>ATP</name>
        <dbReference type="ChEBI" id="CHEBI:30616"/>
    </ligand>
</feature>
<evidence type="ECO:0000313" key="16">
    <source>
        <dbReference type="EMBL" id="RKF64504.1"/>
    </source>
</evidence>
<dbReference type="PROSITE" id="PS50011">
    <property type="entry name" value="PROTEIN_KINASE_DOM"/>
    <property type="match status" value="1"/>
</dbReference>
<evidence type="ECO:0000256" key="11">
    <source>
        <dbReference type="ARBA" id="ARBA00047430"/>
    </source>
</evidence>
<evidence type="ECO:0000256" key="10">
    <source>
        <dbReference type="ARBA" id="ARBA00047307"/>
    </source>
</evidence>
<evidence type="ECO:0000256" key="8">
    <source>
        <dbReference type="ARBA" id="ARBA00022840"/>
    </source>
</evidence>
<dbReference type="InterPro" id="IPR000719">
    <property type="entry name" value="Prot_kinase_dom"/>
</dbReference>
<dbReference type="SUPFAM" id="SSF56112">
    <property type="entry name" value="Protein kinase-like (PK-like)"/>
    <property type="match status" value="1"/>
</dbReference>
<keyword evidence="3 13" id="KW-0723">Serine/threonine-protein kinase</keyword>
<dbReference type="InterPro" id="IPR017441">
    <property type="entry name" value="Protein_kinase_ATP_BS"/>
</dbReference>
<dbReference type="InterPro" id="IPR011009">
    <property type="entry name" value="Kinase-like_dom_sf"/>
</dbReference>
<dbReference type="FunFam" id="3.30.200.20:FF:000278">
    <property type="entry name" value="Calcium/calmodulin-dependent protein kinase II"/>
    <property type="match status" value="1"/>
</dbReference>
<name>A0A420I4C0_9PEZI</name>
<dbReference type="GO" id="GO:0004683">
    <property type="term" value="F:calcium/calmodulin-dependent protein kinase activity"/>
    <property type="evidence" value="ECO:0007669"/>
    <property type="project" value="UniProtKB-EC"/>
</dbReference>
<evidence type="ECO:0000259" key="15">
    <source>
        <dbReference type="PROSITE" id="PS50011"/>
    </source>
</evidence>
<comment type="caution">
    <text evidence="16">The sequence shown here is derived from an EMBL/GenBank/DDBJ whole genome shotgun (WGS) entry which is preliminary data.</text>
</comment>
<dbReference type="OrthoDB" id="40902at2759"/>
<dbReference type="PANTHER" id="PTHR24347">
    <property type="entry name" value="SERINE/THREONINE-PROTEIN KINASE"/>
    <property type="match status" value="1"/>
</dbReference>
<dbReference type="AlphaFoldDB" id="A0A420I4C0"/>
<sequence>MNFAYHPVSNMLHKLHIQPESYDKKSNYRFGRTLGAGTYGIVREAEGPTGSVAIKIILKKNVKGNEKMVYDELEMLQRMKHPHIVRFVDWFESRDKYYIVTQLATGGELFDRICEQGKFTEKDASLTIHQVLEAVDYLHDNNVVHRDLKPENLLYLSNDPNSDLVLADFGIAKMLESQNEILTTMAGSFGYAAPEVMLKKGHGKPVDIWSLGVITYTLLCGYSPFRSENLPDLIDECSNGKVTFHERYWKDVSNDAKDFIRQLLQSNPNDRPTTKKALQHSWIIGESATDHNILPEIKAYMAKARLRRGIEIVKLANQIEALKLQVDEEDDPDVPSNAKSAAVAALTGSKDTPPKKPATSKNGTPLTHAAKAAIFREIVFAKVREMKEVERRIQVEKDAQINAAKKNSLPDEQ</sequence>
<evidence type="ECO:0000256" key="7">
    <source>
        <dbReference type="ARBA" id="ARBA00022777"/>
    </source>
</evidence>
<dbReference type="PROSITE" id="PS00107">
    <property type="entry name" value="PROTEIN_KINASE_ATP"/>
    <property type="match status" value="1"/>
</dbReference>
<evidence type="ECO:0000256" key="4">
    <source>
        <dbReference type="ARBA" id="ARBA00022553"/>
    </source>
</evidence>
<evidence type="ECO:0000313" key="17">
    <source>
        <dbReference type="Proteomes" id="UP000286134"/>
    </source>
</evidence>
<evidence type="ECO:0000256" key="13">
    <source>
        <dbReference type="RuleBase" id="RU000304"/>
    </source>
</evidence>
<dbReference type="SMART" id="SM00220">
    <property type="entry name" value="S_TKc"/>
    <property type="match status" value="1"/>
</dbReference>
<keyword evidence="7 16" id="KW-0418">Kinase</keyword>
<dbReference type="InterPro" id="IPR008271">
    <property type="entry name" value="Ser/Thr_kinase_AS"/>
</dbReference>
<feature type="domain" description="Protein kinase" evidence="15">
    <location>
        <begin position="28"/>
        <end position="283"/>
    </location>
</feature>
<keyword evidence="6 12" id="KW-0547">Nucleotide-binding</keyword>
<accession>A0A420I4C0</accession>
<evidence type="ECO:0000256" key="6">
    <source>
        <dbReference type="ARBA" id="ARBA00022741"/>
    </source>
</evidence>
<evidence type="ECO:0000256" key="14">
    <source>
        <dbReference type="SAM" id="MobiDB-lite"/>
    </source>
</evidence>
<evidence type="ECO:0000256" key="1">
    <source>
        <dbReference type="ARBA" id="ARBA00005354"/>
    </source>
</evidence>
<dbReference type="Gene3D" id="3.30.200.20">
    <property type="entry name" value="Phosphorylase Kinase, domain 1"/>
    <property type="match status" value="1"/>
</dbReference>
<comment type="similarity">
    <text evidence="1">Belongs to the protein kinase superfamily. CAMK Ser/Thr protein kinase family. CaMK subfamily.</text>
</comment>
<evidence type="ECO:0000256" key="3">
    <source>
        <dbReference type="ARBA" id="ARBA00022527"/>
    </source>
</evidence>
<evidence type="ECO:0000256" key="5">
    <source>
        <dbReference type="ARBA" id="ARBA00022679"/>
    </source>
</evidence>
<feature type="region of interest" description="Disordered" evidence="14">
    <location>
        <begin position="327"/>
        <end position="365"/>
    </location>
</feature>
<dbReference type="CDD" id="cd05117">
    <property type="entry name" value="STKc_CAMK"/>
    <property type="match status" value="1"/>
</dbReference>
<dbReference type="GO" id="GO:0005516">
    <property type="term" value="F:calmodulin binding"/>
    <property type="evidence" value="ECO:0007669"/>
    <property type="project" value="UniProtKB-KW"/>
</dbReference>
<keyword evidence="17" id="KW-1185">Reference proteome</keyword>
<dbReference type="Proteomes" id="UP000286134">
    <property type="component" value="Unassembled WGS sequence"/>
</dbReference>
<gene>
    <name evidence="16" type="ORF">OnM2_018024</name>
</gene>
<reference evidence="16 17" key="1">
    <citation type="journal article" date="2018" name="BMC Genomics">
        <title>Comparative genome analyses reveal sequence features reflecting distinct modes of host-adaptation between dicot and monocot powdery mildew.</title>
        <authorList>
            <person name="Wu Y."/>
            <person name="Ma X."/>
            <person name="Pan Z."/>
            <person name="Kale S.D."/>
            <person name="Song Y."/>
            <person name="King H."/>
            <person name="Zhang Q."/>
            <person name="Presley C."/>
            <person name="Deng X."/>
            <person name="Wei C.I."/>
            <person name="Xiao S."/>
        </authorList>
    </citation>
    <scope>NUCLEOTIDE SEQUENCE [LARGE SCALE GENOMIC DNA]</scope>
    <source>
        <strain evidence="16">UMSG2</strain>
    </source>
</reference>
<dbReference type="EC" id="2.7.11.17" evidence="2"/>
<evidence type="ECO:0000256" key="12">
    <source>
        <dbReference type="PROSITE-ProRule" id="PRU10141"/>
    </source>
</evidence>
<dbReference type="EMBL" id="MCFK01001850">
    <property type="protein sequence ID" value="RKF64504.1"/>
    <property type="molecule type" value="Genomic_DNA"/>
</dbReference>
<evidence type="ECO:0000256" key="9">
    <source>
        <dbReference type="ARBA" id="ARBA00022860"/>
    </source>
</evidence>
<comment type="catalytic activity">
    <reaction evidence="10">
        <text>L-threonyl-[protein] + ATP = O-phospho-L-threonyl-[protein] + ADP + H(+)</text>
        <dbReference type="Rhea" id="RHEA:46608"/>
        <dbReference type="Rhea" id="RHEA-COMP:11060"/>
        <dbReference type="Rhea" id="RHEA-COMP:11605"/>
        <dbReference type="ChEBI" id="CHEBI:15378"/>
        <dbReference type="ChEBI" id="CHEBI:30013"/>
        <dbReference type="ChEBI" id="CHEBI:30616"/>
        <dbReference type="ChEBI" id="CHEBI:61977"/>
        <dbReference type="ChEBI" id="CHEBI:456216"/>
        <dbReference type="EC" id="2.7.11.17"/>
    </reaction>
</comment>
<dbReference type="FunFam" id="1.10.510.10:FF:000449">
    <property type="entry name" value="Calcium/calmodulin-dependent protein kinase"/>
    <property type="match status" value="1"/>
</dbReference>
<proteinExistence type="inferred from homology"/>
<dbReference type="STRING" id="212602.A0A420I4C0"/>
<organism evidence="16 17">
    <name type="scientific">Erysiphe neolycopersici</name>
    <dbReference type="NCBI Taxonomy" id="212602"/>
    <lineage>
        <taxon>Eukaryota</taxon>
        <taxon>Fungi</taxon>
        <taxon>Dikarya</taxon>
        <taxon>Ascomycota</taxon>
        <taxon>Pezizomycotina</taxon>
        <taxon>Leotiomycetes</taxon>
        <taxon>Erysiphales</taxon>
        <taxon>Erysiphaceae</taxon>
        <taxon>Erysiphe</taxon>
    </lineage>
</organism>
<keyword evidence="5" id="KW-0808">Transferase</keyword>
<evidence type="ECO:0000256" key="2">
    <source>
        <dbReference type="ARBA" id="ARBA00012434"/>
    </source>
</evidence>
<dbReference type="PROSITE" id="PS00108">
    <property type="entry name" value="PROTEIN_KINASE_ST"/>
    <property type="match status" value="1"/>
</dbReference>
<comment type="catalytic activity">
    <reaction evidence="11">
        <text>L-seryl-[protein] + ATP = O-phospho-L-seryl-[protein] + ADP + H(+)</text>
        <dbReference type="Rhea" id="RHEA:17989"/>
        <dbReference type="Rhea" id="RHEA-COMP:9863"/>
        <dbReference type="Rhea" id="RHEA-COMP:11604"/>
        <dbReference type="ChEBI" id="CHEBI:15378"/>
        <dbReference type="ChEBI" id="CHEBI:29999"/>
        <dbReference type="ChEBI" id="CHEBI:30616"/>
        <dbReference type="ChEBI" id="CHEBI:83421"/>
        <dbReference type="ChEBI" id="CHEBI:456216"/>
        <dbReference type="EC" id="2.7.11.17"/>
    </reaction>
</comment>
<keyword evidence="9" id="KW-0112">Calmodulin-binding</keyword>
<dbReference type="GO" id="GO:0005524">
    <property type="term" value="F:ATP binding"/>
    <property type="evidence" value="ECO:0007669"/>
    <property type="project" value="UniProtKB-UniRule"/>
</dbReference>
<keyword evidence="8 12" id="KW-0067">ATP-binding</keyword>